<protein>
    <recommendedName>
        <fullName evidence="2">UPF0235 protein M0638_27040</fullName>
    </recommendedName>
</protein>
<name>A0A9X1YDX7_9PROT</name>
<sequence length="123" mass="12122">MASRPPAAEAPPGPAAGPAAAHCWQPAAGGLAVRVKVQPRARRAGCGGLAPAADGPRLRVAVTEPPEDGRATRAACATLAGALGLPARAVALLQGASSREKLLAVAGDPAALAAELERLERTA</sequence>
<dbReference type="Gene3D" id="3.30.1200.10">
    <property type="entry name" value="YggU-like"/>
    <property type="match status" value="1"/>
</dbReference>
<dbReference type="SMART" id="SM01152">
    <property type="entry name" value="DUF167"/>
    <property type="match status" value="1"/>
</dbReference>
<evidence type="ECO:0000256" key="3">
    <source>
        <dbReference type="SAM" id="MobiDB-lite"/>
    </source>
</evidence>
<dbReference type="AlphaFoldDB" id="A0A9X1YDX7"/>
<dbReference type="HAMAP" id="MF_00634">
    <property type="entry name" value="UPF0235"/>
    <property type="match status" value="1"/>
</dbReference>
<dbReference type="Pfam" id="PF02594">
    <property type="entry name" value="DUF167"/>
    <property type="match status" value="1"/>
</dbReference>
<comment type="similarity">
    <text evidence="1 2">Belongs to the UPF0235 family.</text>
</comment>
<keyword evidence="5" id="KW-1185">Reference proteome</keyword>
<organism evidence="4 5">
    <name type="scientific">Roseomonas acroporae</name>
    <dbReference type="NCBI Taxonomy" id="2937791"/>
    <lineage>
        <taxon>Bacteria</taxon>
        <taxon>Pseudomonadati</taxon>
        <taxon>Pseudomonadota</taxon>
        <taxon>Alphaproteobacteria</taxon>
        <taxon>Acetobacterales</taxon>
        <taxon>Roseomonadaceae</taxon>
        <taxon>Roseomonas</taxon>
    </lineage>
</organism>
<feature type="region of interest" description="Disordered" evidence="3">
    <location>
        <begin position="1"/>
        <end position="20"/>
    </location>
</feature>
<dbReference type="RefSeq" id="WP_248670061.1">
    <property type="nucleotide sequence ID" value="NZ_JALPRX010000166.1"/>
</dbReference>
<evidence type="ECO:0000256" key="1">
    <source>
        <dbReference type="ARBA" id="ARBA00010364"/>
    </source>
</evidence>
<evidence type="ECO:0000313" key="4">
    <source>
        <dbReference type="EMBL" id="MCK8788017.1"/>
    </source>
</evidence>
<dbReference type="Proteomes" id="UP001139516">
    <property type="component" value="Unassembled WGS sequence"/>
</dbReference>
<dbReference type="SUPFAM" id="SSF69786">
    <property type="entry name" value="YggU-like"/>
    <property type="match status" value="1"/>
</dbReference>
<dbReference type="InterPro" id="IPR003746">
    <property type="entry name" value="DUF167"/>
</dbReference>
<reference evidence="4" key="1">
    <citation type="submission" date="2022-04" db="EMBL/GenBank/DDBJ databases">
        <title>Roseomonas acroporae sp. nov., isolated from coral Acropora digitifera.</title>
        <authorList>
            <person name="Sun H."/>
        </authorList>
    </citation>
    <scope>NUCLEOTIDE SEQUENCE</scope>
    <source>
        <strain evidence="4">NAR14</strain>
    </source>
</reference>
<dbReference type="EMBL" id="JALPRX010000166">
    <property type="protein sequence ID" value="MCK8788017.1"/>
    <property type="molecule type" value="Genomic_DNA"/>
</dbReference>
<comment type="caution">
    <text evidence="4">The sequence shown here is derived from an EMBL/GenBank/DDBJ whole genome shotgun (WGS) entry which is preliminary data.</text>
</comment>
<accession>A0A9X1YDX7</accession>
<dbReference type="NCBIfam" id="TIGR00251">
    <property type="entry name" value="DUF167 family protein"/>
    <property type="match status" value="1"/>
</dbReference>
<proteinExistence type="inferred from homology"/>
<dbReference type="InterPro" id="IPR036591">
    <property type="entry name" value="YggU-like_sf"/>
</dbReference>
<gene>
    <name evidence="4" type="ORF">M0638_27040</name>
</gene>
<evidence type="ECO:0000256" key="2">
    <source>
        <dbReference type="HAMAP-Rule" id="MF_00634"/>
    </source>
</evidence>
<evidence type="ECO:0000313" key="5">
    <source>
        <dbReference type="Proteomes" id="UP001139516"/>
    </source>
</evidence>